<dbReference type="InterPro" id="IPR001849">
    <property type="entry name" value="PH_domain"/>
</dbReference>
<dbReference type="InterPro" id="IPR011072">
    <property type="entry name" value="HR1_rho-bd"/>
</dbReference>
<proteinExistence type="predicted"/>
<evidence type="ECO:0000256" key="5">
    <source>
        <dbReference type="SAM" id="MobiDB-lite"/>
    </source>
</evidence>
<evidence type="ECO:0000256" key="1">
    <source>
        <dbReference type="ARBA" id="ARBA00023054"/>
    </source>
</evidence>
<dbReference type="InterPro" id="IPR011993">
    <property type="entry name" value="PH-like_dom_sf"/>
</dbReference>
<feature type="domain" description="REM-1" evidence="7">
    <location>
        <begin position="35"/>
        <end position="111"/>
    </location>
</feature>
<dbReference type="SMART" id="SM00742">
    <property type="entry name" value="Hr1"/>
    <property type="match status" value="1"/>
</dbReference>
<dbReference type="PROSITE" id="PS51860">
    <property type="entry name" value="REM_1"/>
    <property type="match status" value="1"/>
</dbReference>
<dbReference type="InterPro" id="IPR012966">
    <property type="entry name" value="AHD"/>
</dbReference>
<organism evidence="8 9">
    <name type="scientific">Xenopus laevis</name>
    <name type="common">African clawed frog</name>
    <dbReference type="NCBI Taxonomy" id="8355"/>
    <lineage>
        <taxon>Eukaryota</taxon>
        <taxon>Metazoa</taxon>
        <taxon>Chordata</taxon>
        <taxon>Craniata</taxon>
        <taxon>Vertebrata</taxon>
        <taxon>Euteleostomi</taxon>
        <taxon>Amphibia</taxon>
        <taxon>Batrachia</taxon>
        <taxon>Anura</taxon>
        <taxon>Pipoidea</taxon>
        <taxon>Pipidae</taxon>
        <taxon>Xenopodinae</taxon>
        <taxon>Xenopus</taxon>
        <taxon>Xenopus</taxon>
    </lineage>
</organism>
<feature type="region of interest" description="Disordered" evidence="5">
    <location>
        <begin position="515"/>
        <end position="562"/>
    </location>
</feature>
<dbReference type="GO" id="GO:0008284">
    <property type="term" value="P:positive regulation of cell population proliferation"/>
    <property type="evidence" value="ECO:0007669"/>
    <property type="project" value="TreeGrafter"/>
</dbReference>
<sequence>MEGNEQEPRRQIQMFLRSDKCRATVSKCSALGMEIKRKKIRESALFPREDDCLIQEKLDFEIRMRDGICKLLSVSSQKEQLLNAVKNLMVCNARIQNYTAQLRSQMGESNTGNTGRRSSDVGLNERQACPGKVAISGIRIPLMWKDSDHFSNKEKTQRHSVFCMLRLGPEIHDTDMVIVDKTMTDICFDNVTVFADARSDFQLKLELYSCCMEDSSIANTPKKLARKLRNSIGKSAGKKFNSELEATEPEAFLFSTPHMPGARYSLLAQITFTLDSIEDNFRTHSLTITGHEDSSFWLPLYGSMCCRLVAQPACLTDEAMMGFLNQQEMVGGLRSYTKFYCVLKGGNLLCYYTPEEINAKVEPALTVPINKETRIRAVGKDSKSRASSFSVINVVSGEAVTKVFSADCKEELQKWMEAFWQHFYDLSQWKHCSEKLMKINETSPQKPPLFLTREPASVYHDMSIGSPMKLESITDIIHNKIEETDGQFLIGPQEESAPAPWAALFDGNHQLHVERNKPPLLSSDDPSTSSNVKAKKRRAPPPPPNKTPFSKLVEGNDPSDKENIWSRASLVRKSFDTKLSAIMHQLQRPMVVPLTPAPPEKIEVTENKAELDTGTQEPIKPVPTPRQKSLREKLDPRVWLQSQV</sequence>
<dbReference type="Pfam" id="PF00169">
    <property type="entry name" value="PH"/>
    <property type="match status" value="1"/>
</dbReference>
<evidence type="ECO:0000259" key="6">
    <source>
        <dbReference type="PROSITE" id="PS50003"/>
    </source>
</evidence>
<dbReference type="AlphaFoldDB" id="A0A974CE97"/>
<dbReference type="Pfam" id="PF08174">
    <property type="entry name" value="Anillin"/>
    <property type="match status" value="1"/>
</dbReference>
<evidence type="ECO:0000313" key="8">
    <source>
        <dbReference type="EMBL" id="OCT71503.1"/>
    </source>
</evidence>
<evidence type="ECO:0000259" key="7">
    <source>
        <dbReference type="PROSITE" id="PS51860"/>
    </source>
</evidence>
<gene>
    <name evidence="8" type="ORF">XELAEV_18034479mg</name>
</gene>
<dbReference type="SUPFAM" id="SSF50729">
    <property type="entry name" value="PH domain-like"/>
    <property type="match status" value="1"/>
</dbReference>
<feature type="domain" description="PH" evidence="6">
    <location>
        <begin position="317"/>
        <end position="424"/>
    </location>
</feature>
<dbReference type="EMBL" id="CM004478">
    <property type="protein sequence ID" value="OCT71503.1"/>
    <property type="molecule type" value="Genomic_DNA"/>
</dbReference>
<feature type="region of interest" description="Disordered" evidence="5">
    <location>
        <begin position="606"/>
        <end position="644"/>
    </location>
</feature>
<keyword evidence="1 4" id="KW-0175">Coiled coil</keyword>
<dbReference type="GO" id="GO:0030097">
    <property type="term" value="P:hemopoiesis"/>
    <property type="evidence" value="ECO:0007669"/>
    <property type="project" value="TreeGrafter"/>
</dbReference>
<dbReference type="SMART" id="SM00233">
    <property type="entry name" value="PH"/>
    <property type="match status" value="1"/>
</dbReference>
<evidence type="ECO:0000256" key="4">
    <source>
        <dbReference type="PROSITE-ProRule" id="PRU01207"/>
    </source>
</evidence>
<dbReference type="FunFam" id="2.30.29.30:FF:000274">
    <property type="entry name" value="Rhotekin 2"/>
    <property type="match status" value="1"/>
</dbReference>
<dbReference type="CDD" id="cd13249">
    <property type="entry name" value="PH_rhotekin2"/>
    <property type="match status" value="1"/>
</dbReference>
<dbReference type="PROSITE" id="PS50003">
    <property type="entry name" value="PH_DOMAIN"/>
    <property type="match status" value="1"/>
</dbReference>
<dbReference type="Proteomes" id="UP000694892">
    <property type="component" value="Chromosome 7L"/>
</dbReference>
<evidence type="ECO:0000256" key="2">
    <source>
        <dbReference type="ARBA" id="ARBA00073776"/>
    </source>
</evidence>
<dbReference type="OMA" id="GNHKMVI"/>
<dbReference type="InterPro" id="IPR051364">
    <property type="entry name" value="Cytokinesis/Rho-signaling"/>
</dbReference>
<feature type="compositionally biased region" description="Low complexity" evidence="5">
    <location>
        <begin position="518"/>
        <end position="530"/>
    </location>
</feature>
<dbReference type="PANTHER" id="PTHR21538">
    <property type="entry name" value="ANILLIN/RHOTEKIN RTKN"/>
    <property type="match status" value="1"/>
</dbReference>
<name>A0A974CE97_XENLA</name>
<dbReference type="GO" id="GO:0007165">
    <property type="term" value="P:signal transduction"/>
    <property type="evidence" value="ECO:0007669"/>
    <property type="project" value="InterPro"/>
</dbReference>
<reference evidence="9" key="1">
    <citation type="journal article" date="2016" name="Nature">
        <title>Genome evolution in the allotetraploid frog Xenopus laevis.</title>
        <authorList>
            <person name="Session A.M."/>
            <person name="Uno Y."/>
            <person name="Kwon T."/>
            <person name="Chapman J.A."/>
            <person name="Toyoda A."/>
            <person name="Takahashi S."/>
            <person name="Fukui A."/>
            <person name="Hikosaka A."/>
            <person name="Suzuki A."/>
            <person name="Kondo M."/>
            <person name="van Heeringen S.J."/>
            <person name="Quigley I."/>
            <person name="Heinz S."/>
            <person name="Ogino H."/>
            <person name="Ochi H."/>
            <person name="Hellsten U."/>
            <person name="Lyons J.B."/>
            <person name="Simakov O."/>
            <person name="Putnam N."/>
            <person name="Stites J."/>
            <person name="Kuroki Y."/>
            <person name="Tanaka T."/>
            <person name="Michiue T."/>
            <person name="Watanabe M."/>
            <person name="Bogdanovic O."/>
            <person name="Lister R."/>
            <person name="Georgiou G."/>
            <person name="Paranjpe S.S."/>
            <person name="van Kruijsbergen I."/>
            <person name="Shu S."/>
            <person name="Carlson J."/>
            <person name="Kinoshita T."/>
            <person name="Ohta Y."/>
            <person name="Mawaribuchi S."/>
            <person name="Jenkins J."/>
            <person name="Grimwood J."/>
            <person name="Schmutz J."/>
            <person name="Mitros T."/>
            <person name="Mozaffari S.V."/>
            <person name="Suzuki Y."/>
            <person name="Haramoto Y."/>
            <person name="Yamamoto T.S."/>
            <person name="Takagi C."/>
            <person name="Heald R."/>
            <person name="Miller K."/>
            <person name="Haudenschild C."/>
            <person name="Kitzman J."/>
            <person name="Nakayama T."/>
            <person name="Izutsu Y."/>
            <person name="Robert J."/>
            <person name="Fortriede J."/>
            <person name="Burns K."/>
            <person name="Lotay V."/>
            <person name="Karimi K."/>
            <person name="Yasuoka Y."/>
            <person name="Dichmann D.S."/>
            <person name="Flajnik M.F."/>
            <person name="Houston D.W."/>
            <person name="Shendure J."/>
            <person name="DuPasquier L."/>
            <person name="Vize P.D."/>
            <person name="Zorn A.M."/>
            <person name="Ito M."/>
            <person name="Marcotte E.M."/>
            <person name="Wallingford J.B."/>
            <person name="Ito Y."/>
            <person name="Asashima M."/>
            <person name="Ueno N."/>
            <person name="Matsuda Y."/>
            <person name="Veenstra G.J."/>
            <person name="Fujiyama A."/>
            <person name="Harland R.M."/>
            <person name="Taira M."/>
            <person name="Rokhsar D.S."/>
        </authorList>
    </citation>
    <scope>NUCLEOTIDE SEQUENCE [LARGE SCALE GENOMIC DNA]</scope>
    <source>
        <strain evidence="9">J</strain>
    </source>
</reference>
<evidence type="ECO:0000256" key="3">
    <source>
        <dbReference type="ARBA" id="ARBA00080445"/>
    </source>
</evidence>
<protein>
    <recommendedName>
        <fullName evidence="2">Rhotekin-2</fullName>
    </recommendedName>
    <alternativeName>
        <fullName evidence="3">Pleckstrin homology domain-containing family K member 1</fullName>
    </alternativeName>
</protein>
<dbReference type="PANTHER" id="PTHR21538:SF21">
    <property type="entry name" value="RHOTEKIN-2"/>
    <property type="match status" value="1"/>
</dbReference>
<accession>A0A974CE97</accession>
<dbReference type="Gene3D" id="2.30.29.30">
    <property type="entry name" value="Pleckstrin-homology domain (PH domain)/Phosphotyrosine-binding domain (PTB)"/>
    <property type="match status" value="1"/>
</dbReference>
<evidence type="ECO:0000313" key="9">
    <source>
        <dbReference type="Proteomes" id="UP000694892"/>
    </source>
</evidence>